<feature type="region of interest" description="Disordered" evidence="1">
    <location>
        <begin position="25"/>
        <end position="81"/>
    </location>
</feature>
<protein>
    <submittedName>
        <fullName evidence="3">Uncharacterized protein</fullName>
    </submittedName>
</protein>
<evidence type="ECO:0000256" key="1">
    <source>
        <dbReference type="SAM" id="MobiDB-lite"/>
    </source>
</evidence>
<feature type="compositionally biased region" description="Acidic residues" evidence="1">
    <location>
        <begin position="69"/>
        <end position="78"/>
    </location>
</feature>
<comment type="caution">
    <text evidence="3">The sequence shown here is derived from an EMBL/GenBank/DDBJ whole genome shotgun (WGS) entry which is preliminary data.</text>
</comment>
<feature type="compositionally biased region" description="Basic and acidic residues" evidence="1">
    <location>
        <begin position="37"/>
        <end position="68"/>
    </location>
</feature>
<feature type="signal peptide" evidence="2">
    <location>
        <begin position="1"/>
        <end position="23"/>
    </location>
</feature>
<keyword evidence="4" id="KW-1185">Reference proteome</keyword>
<evidence type="ECO:0000256" key="2">
    <source>
        <dbReference type="SAM" id="SignalP"/>
    </source>
</evidence>
<evidence type="ECO:0000313" key="4">
    <source>
        <dbReference type="Proteomes" id="UP000737402"/>
    </source>
</evidence>
<sequence length="249" mass="27508">MQKYIFLLALSCLMMVVSGCAKSEQNGMASDTATNKKTQEQATHEADSTDIKEKEEEGKEENAAKENSAEDQTDETESTEVSGLEVYLPKIGMEKKFTDGVEILVSEKVVAQKGEFIQMATTIGGNTSFQVYKWTDDEITLVFEEESVDNPAQNILDSFTPMDNPQVIITLQDAVIGDWEIIEIGSEVEVAYGTFENVYVVQKITDEIEGADTIYTRYYAPGVGLVKESLEVTGENGYKGETELATIEN</sequence>
<feature type="chain" id="PRO_5047250748" evidence="2">
    <location>
        <begin position="24"/>
        <end position="249"/>
    </location>
</feature>
<name>A0ABS2NUS5_9BACI</name>
<proteinExistence type="predicted"/>
<dbReference type="EMBL" id="JAFBED010000001">
    <property type="protein sequence ID" value="MBM7618394.1"/>
    <property type="molecule type" value="Genomic_DNA"/>
</dbReference>
<keyword evidence="2" id="KW-0732">Signal</keyword>
<reference evidence="3 4" key="1">
    <citation type="submission" date="2021-01" db="EMBL/GenBank/DDBJ databases">
        <title>Genomic Encyclopedia of Type Strains, Phase IV (KMG-IV): sequencing the most valuable type-strain genomes for metagenomic binning, comparative biology and taxonomic classification.</title>
        <authorList>
            <person name="Goeker M."/>
        </authorList>
    </citation>
    <scope>NUCLEOTIDE SEQUENCE [LARGE SCALE GENOMIC DNA]</scope>
    <source>
        <strain evidence="3 4">DSM 25879</strain>
    </source>
</reference>
<dbReference type="Proteomes" id="UP000737402">
    <property type="component" value="Unassembled WGS sequence"/>
</dbReference>
<evidence type="ECO:0000313" key="3">
    <source>
        <dbReference type="EMBL" id="MBM7618394.1"/>
    </source>
</evidence>
<organism evidence="3 4">
    <name type="scientific">Sutcliffiella tianshenii</name>
    <dbReference type="NCBI Taxonomy" id="1463404"/>
    <lineage>
        <taxon>Bacteria</taxon>
        <taxon>Bacillati</taxon>
        <taxon>Bacillota</taxon>
        <taxon>Bacilli</taxon>
        <taxon>Bacillales</taxon>
        <taxon>Bacillaceae</taxon>
        <taxon>Sutcliffiella</taxon>
    </lineage>
</organism>
<accession>A0ABS2NUS5</accession>
<dbReference type="RefSeq" id="WP_204412651.1">
    <property type="nucleotide sequence ID" value="NZ_JAFBED010000001.1"/>
</dbReference>
<dbReference type="PROSITE" id="PS51257">
    <property type="entry name" value="PROKAR_LIPOPROTEIN"/>
    <property type="match status" value="1"/>
</dbReference>
<feature type="compositionally biased region" description="Polar residues" evidence="1">
    <location>
        <begin position="25"/>
        <end position="36"/>
    </location>
</feature>
<gene>
    <name evidence="3" type="ORF">JOC95_000236</name>
</gene>